<accession>A0A1I9SAP5</accession>
<proteinExistence type="predicted"/>
<reference evidence="2" key="1">
    <citation type="submission" date="2016-08" db="EMBL/GenBank/DDBJ databases">
        <authorList>
            <person name="Seilhamer J.J."/>
        </authorList>
    </citation>
    <scope>NUCLEOTIDE SEQUENCE [LARGE SCALE GENOMIC DNA]</scope>
</reference>
<keyword evidence="2" id="KW-1185">Reference proteome</keyword>
<evidence type="ECO:0000313" key="2">
    <source>
        <dbReference type="Proteomes" id="UP000224902"/>
    </source>
</evidence>
<evidence type="ECO:0000313" key="1">
    <source>
        <dbReference type="EMBL" id="AOZ63851.1"/>
    </source>
</evidence>
<name>A0A1I9SAP5_9CAUD</name>
<dbReference type="Proteomes" id="UP000224902">
    <property type="component" value="Segment"/>
</dbReference>
<organism evidence="1 2">
    <name type="scientific">Rhodococcus phage Weasels2</name>
    <dbReference type="NCBI Taxonomy" id="1897437"/>
    <lineage>
        <taxon>Viruses</taxon>
        <taxon>Duplodnaviria</taxon>
        <taxon>Heunggongvirae</taxon>
        <taxon>Uroviricota</taxon>
        <taxon>Caudoviricetes</taxon>
        <taxon>Weaselvirus</taxon>
        <taxon>Weaselvirus weasel</taxon>
    </lineage>
</organism>
<sequence length="171" mass="20113">MALGLWFLYHLTKDLSKDWKSRKKTLYVQKELINMSSLQEATTYYQDNSRAGKRAKRTQQLNDTYPVLEPSYRLINDAELESTKAFDIDSYDVVRARQVQECADRMTQRILLTITDEIFRTLHTGMRMEDIHLAVRSSVNAFQLTITDELIREVILEKVDLLTHTRRLDLL</sequence>
<protein>
    <submittedName>
        <fullName evidence="1">Uncharacterized protein</fullName>
    </submittedName>
</protein>
<gene>
    <name evidence="1" type="ORF">SEA_WEASELS2_273</name>
</gene>
<dbReference type="EMBL" id="KX774321">
    <property type="protein sequence ID" value="AOZ63851.1"/>
    <property type="molecule type" value="Genomic_DNA"/>
</dbReference>